<dbReference type="AlphaFoldDB" id="A0AB39YRF5"/>
<evidence type="ECO:0008006" key="3">
    <source>
        <dbReference type="Google" id="ProtNLM"/>
    </source>
</evidence>
<protein>
    <recommendedName>
        <fullName evidence="3">Nucleotidyltransferase family protein</fullName>
    </recommendedName>
</protein>
<evidence type="ECO:0000313" key="1">
    <source>
        <dbReference type="EMBL" id="XDV70524.1"/>
    </source>
</evidence>
<proteinExistence type="predicted"/>
<dbReference type="EMBL" id="CP165735">
    <property type="protein sequence ID" value="XDV71738.1"/>
    <property type="molecule type" value="Genomic_DNA"/>
</dbReference>
<reference evidence="2" key="1">
    <citation type="submission" date="2024-07" db="EMBL/GenBank/DDBJ databases">
        <authorList>
            <person name="Li J."/>
            <person name="Wei H."/>
            <person name="Ma J."/>
        </authorList>
    </citation>
    <scope>NUCLEOTIDE SEQUENCE</scope>
    <source>
        <strain evidence="2">AMU7</strain>
    </source>
</reference>
<organism evidence="2">
    <name type="scientific">Paenarthrobacter sp. AMU7</name>
    <dbReference type="NCBI Taxonomy" id="3162492"/>
    <lineage>
        <taxon>Bacteria</taxon>
        <taxon>Bacillati</taxon>
        <taxon>Actinomycetota</taxon>
        <taxon>Actinomycetes</taxon>
        <taxon>Micrococcales</taxon>
        <taxon>Micrococcaceae</taxon>
        <taxon>Paenarthrobacter</taxon>
    </lineage>
</organism>
<accession>A0AB39YRF5</accession>
<dbReference type="RefSeq" id="WP_280623401.1">
    <property type="nucleotide sequence ID" value="NZ_CP165735.1"/>
</dbReference>
<sequence length="369" mass="40886">MTSWVAIAYGALDLRGWHENQTDVELMLLPTMPSEPIGLADVPAVLWRKLMDGPVPDTGLDDAEQALVREFAAAGIASEDPSHPARILELRVPWMSSPVHEMVYALVASVARDHGVDAISIKGPMLHRQGLREREHSGDVDVWADPAHLEVLCSALEAWGWNGRTDQWSGLSFNHSVALEPGSWGCELDVHRHIPGCAEDDAAVFGRVRESSQATLFAGVPMLTPDLPAHAVIFALHDLRPEARHGKTAVGAGEHAETLRLGGEKVLQFANSVKASAVLEPALRLAFPTAHLRVDHEVPLNWKWRESKGWWRAYWMIFRSLPAEERLLFIRRAVWPQAEVLAASDGRAGRSTPSLVGARFRRIAKLFRW</sequence>
<name>A0AB39YRF5_9MICC</name>
<dbReference type="EMBL" id="CP165735">
    <property type="protein sequence ID" value="XDV70524.1"/>
    <property type="molecule type" value="Genomic_DNA"/>
</dbReference>
<evidence type="ECO:0000313" key="2">
    <source>
        <dbReference type="EMBL" id="XDV71738.1"/>
    </source>
</evidence>
<gene>
    <name evidence="2" type="ORF">ABQM86_00660</name>
    <name evidence="1" type="ORF">ABQM86_16375</name>
</gene>